<dbReference type="InterPro" id="IPR036167">
    <property type="entry name" value="tRNA_intron_Endo_cat-like_sf"/>
</dbReference>
<dbReference type="GO" id="GO:0005737">
    <property type="term" value="C:cytoplasm"/>
    <property type="evidence" value="ECO:0007669"/>
    <property type="project" value="TreeGrafter"/>
</dbReference>
<dbReference type="GO" id="GO:0003676">
    <property type="term" value="F:nucleic acid binding"/>
    <property type="evidence" value="ECO:0007669"/>
    <property type="project" value="InterPro"/>
</dbReference>
<evidence type="ECO:0000256" key="2">
    <source>
        <dbReference type="ARBA" id="ARBA00012573"/>
    </source>
</evidence>
<dbReference type="Pfam" id="PF01974">
    <property type="entry name" value="tRNA_int_endo"/>
    <property type="match status" value="1"/>
</dbReference>
<feature type="compositionally biased region" description="Basic and acidic residues" evidence="4">
    <location>
        <begin position="330"/>
        <end position="345"/>
    </location>
</feature>
<evidence type="ECO:0000256" key="3">
    <source>
        <dbReference type="ARBA" id="ARBA00034031"/>
    </source>
</evidence>
<feature type="compositionally biased region" description="Basic and acidic residues" evidence="4">
    <location>
        <begin position="301"/>
        <end position="312"/>
    </location>
</feature>
<protein>
    <recommendedName>
        <fullName evidence="2">tRNA-intron lyase</fullName>
        <ecNumber evidence="2">4.6.1.16</ecNumber>
    </recommendedName>
</protein>
<feature type="region of interest" description="Disordered" evidence="4">
    <location>
        <begin position="301"/>
        <end position="372"/>
    </location>
</feature>
<gene>
    <name evidence="6" type="ORF">PCOL08062_LOCUS9421</name>
</gene>
<comment type="similarity">
    <text evidence="1">Belongs to the tRNA-intron endonuclease family.</text>
</comment>
<dbReference type="GO" id="GO:0000213">
    <property type="term" value="F:tRNA-intron lyase activity"/>
    <property type="evidence" value="ECO:0007669"/>
    <property type="project" value="UniProtKB-EC"/>
</dbReference>
<proteinExistence type="inferred from homology"/>
<dbReference type="EMBL" id="HBDZ01012268">
    <property type="protein sequence ID" value="CAD8245948.1"/>
    <property type="molecule type" value="Transcribed_RNA"/>
</dbReference>
<dbReference type="EC" id="4.6.1.16" evidence="2"/>
<comment type="catalytic activity">
    <reaction evidence="3">
        <text>pretRNA = a 3'-half-tRNA molecule with a 5'-OH end + a 5'-half-tRNA molecule with a 2',3'-cyclic phosphate end + an intron with a 2',3'-cyclic phosphate and a 5'-hydroxyl terminus.</text>
        <dbReference type="EC" id="4.6.1.16"/>
    </reaction>
</comment>
<dbReference type="GO" id="GO:0000379">
    <property type="term" value="P:tRNA-type intron splice site recognition and cleavage"/>
    <property type="evidence" value="ECO:0007669"/>
    <property type="project" value="TreeGrafter"/>
</dbReference>
<dbReference type="InterPro" id="IPR011856">
    <property type="entry name" value="tRNA_endonuc-like_dom_sf"/>
</dbReference>
<dbReference type="PANTHER" id="PTHR21227">
    <property type="entry name" value="TRNA-SPLICING ENDONUCLEASE SUBUNIT SEN2"/>
    <property type="match status" value="1"/>
</dbReference>
<dbReference type="InterPro" id="IPR006676">
    <property type="entry name" value="tRNA_splic"/>
</dbReference>
<evidence type="ECO:0000256" key="4">
    <source>
        <dbReference type="SAM" id="MobiDB-lite"/>
    </source>
</evidence>
<evidence type="ECO:0000259" key="5">
    <source>
        <dbReference type="Pfam" id="PF01974"/>
    </source>
</evidence>
<sequence length="372" mass="40363">MLQVRRTASRVTSFKKVRLPGMPGGRVACADMGSPLDACHEELSAAPPLYATLIHTAVRMDVDVATRERLARGCLGKIVKGEGGDASAPAVGGGSAGGAVALPAAVVPTEPLQLSPEETFFMAHNLRCLRVTRLGDAAPMSSAELWRELVRLVPRFAYTYTAFVHFRAAGWMARPGLQFGADMVLYRRHPEYVHSDYAAIVLPPGKHEVPFLEMQAIGRMCEQVNKGVIYAYVSATEGFVGPAEQGVGVLEHLAVELVEVSRFLQEKHRNQSGPVRGETQADLDVALRRVDGFEMSEGELRRLLPPELFPKEEGDEGDEDGSDKGQNGQEGERATPEGGKKLKGEHPKRKSGEAAGGRVFFAKGTLPKKQRR</sequence>
<evidence type="ECO:0000256" key="1">
    <source>
        <dbReference type="ARBA" id="ARBA00008078"/>
    </source>
</evidence>
<dbReference type="GO" id="GO:0000214">
    <property type="term" value="C:tRNA-intron endonuclease complex"/>
    <property type="evidence" value="ECO:0007669"/>
    <property type="project" value="TreeGrafter"/>
</dbReference>
<evidence type="ECO:0000313" key="6">
    <source>
        <dbReference type="EMBL" id="CAD8245948.1"/>
    </source>
</evidence>
<dbReference type="InterPro" id="IPR006677">
    <property type="entry name" value="tRNA_intron_Endonuc_cat-like"/>
</dbReference>
<dbReference type="PANTHER" id="PTHR21227:SF0">
    <property type="entry name" value="TRNA-SPLICING ENDONUCLEASE SUBUNIT SEN2"/>
    <property type="match status" value="1"/>
</dbReference>
<feature type="domain" description="tRNA intron endonuclease catalytic" evidence="5">
    <location>
        <begin position="156"/>
        <end position="236"/>
    </location>
</feature>
<dbReference type="Gene3D" id="3.40.1350.10">
    <property type="match status" value="1"/>
</dbReference>
<accession>A0A7R9TWK4</accession>
<dbReference type="CDD" id="cd22363">
    <property type="entry name" value="tRNA-intron_lyase_C"/>
    <property type="match status" value="1"/>
</dbReference>
<dbReference type="AlphaFoldDB" id="A0A7R9TWK4"/>
<dbReference type="SUPFAM" id="SSF53032">
    <property type="entry name" value="tRNA-intron endonuclease catalytic domain-like"/>
    <property type="match status" value="1"/>
</dbReference>
<reference evidence="6" key="1">
    <citation type="submission" date="2021-01" db="EMBL/GenBank/DDBJ databases">
        <authorList>
            <person name="Corre E."/>
            <person name="Pelletier E."/>
            <person name="Niang G."/>
            <person name="Scheremetjew M."/>
            <person name="Finn R."/>
            <person name="Kale V."/>
            <person name="Holt S."/>
            <person name="Cochrane G."/>
            <person name="Meng A."/>
            <person name="Brown T."/>
            <person name="Cohen L."/>
        </authorList>
    </citation>
    <scope>NUCLEOTIDE SEQUENCE</scope>
    <source>
        <strain evidence="6">CCMP1413</strain>
    </source>
</reference>
<name>A0A7R9TWK4_9VIRI</name>
<organism evidence="6">
    <name type="scientific">Prasinoderma coloniale</name>
    <dbReference type="NCBI Taxonomy" id="156133"/>
    <lineage>
        <taxon>Eukaryota</taxon>
        <taxon>Viridiplantae</taxon>
        <taxon>Prasinodermophyta</taxon>
        <taxon>Prasinodermophyceae</taxon>
        <taxon>Prasinodermales</taxon>
        <taxon>Prasinodermaceae</taxon>
        <taxon>Prasinoderma</taxon>
    </lineage>
</organism>